<dbReference type="Proteomes" id="UP001267426">
    <property type="component" value="Unassembled WGS sequence"/>
</dbReference>
<protein>
    <submittedName>
        <fullName evidence="1">Class I SAM-dependent methyltransferase</fullName>
        <ecNumber evidence="1">2.1.1.-</ecNumber>
    </submittedName>
</protein>
<dbReference type="EMBL" id="JAVRHT010000007">
    <property type="protein sequence ID" value="MDT0631056.1"/>
    <property type="molecule type" value="Genomic_DNA"/>
</dbReference>
<keyword evidence="1" id="KW-0489">Methyltransferase</keyword>
<sequence>MTLPRPVSTAALRAALRLGGAVQTLPPRPAAVVRRASALRLTADERTAEARIDALRAALAGSADTVEVVDYGAGTRGGERPPARAVADVYRRAATGPAWGRFLFGLARALRPARVLELGTNLGVGSAHLAAALALNEAEPPERGGVAGRLVTLEGAPALAARAERALADLGHADRARVVVGPFADTLADVARAERWDLVFIDGHHEAAAALDYVRTLAPHLAPGALVVLDDVEPGRPVRRAWRALRAGRVAALRGAAAFYAGRYGLLFAAPPAGL</sequence>
<dbReference type="SUPFAM" id="SSF53335">
    <property type="entry name" value="S-adenosyl-L-methionine-dependent methyltransferases"/>
    <property type="match status" value="1"/>
</dbReference>
<comment type="caution">
    <text evidence="1">The sequence shown here is derived from an EMBL/GenBank/DDBJ whole genome shotgun (WGS) entry which is preliminary data.</text>
</comment>
<dbReference type="GO" id="GO:0032259">
    <property type="term" value="P:methylation"/>
    <property type="evidence" value="ECO:0007669"/>
    <property type="project" value="UniProtKB-KW"/>
</dbReference>
<dbReference type="InterPro" id="IPR029063">
    <property type="entry name" value="SAM-dependent_MTases_sf"/>
</dbReference>
<dbReference type="EC" id="2.1.1.-" evidence="1"/>
<evidence type="ECO:0000313" key="2">
    <source>
        <dbReference type="Proteomes" id="UP001267426"/>
    </source>
</evidence>
<dbReference type="Gene3D" id="3.40.50.150">
    <property type="entry name" value="Vaccinia Virus protein VP39"/>
    <property type="match status" value="1"/>
</dbReference>
<keyword evidence="1" id="KW-0808">Transferase</keyword>
<keyword evidence="2" id="KW-1185">Reference proteome</keyword>
<reference evidence="1 2" key="1">
    <citation type="submission" date="2023-09" db="EMBL/GenBank/DDBJ databases">
        <authorList>
            <person name="Rey-Velasco X."/>
        </authorList>
    </citation>
    <scope>NUCLEOTIDE SEQUENCE [LARGE SCALE GENOMIC DNA]</scope>
    <source>
        <strain evidence="1 2">F394</strain>
    </source>
</reference>
<dbReference type="Pfam" id="PF13578">
    <property type="entry name" value="Methyltransf_24"/>
    <property type="match status" value="1"/>
</dbReference>
<name>A0ABU3BPC6_9BACT</name>
<dbReference type="GO" id="GO:0008168">
    <property type="term" value="F:methyltransferase activity"/>
    <property type="evidence" value="ECO:0007669"/>
    <property type="project" value="UniProtKB-KW"/>
</dbReference>
<organism evidence="1 2">
    <name type="scientific">Rubrivirga litoralis</name>
    <dbReference type="NCBI Taxonomy" id="3075598"/>
    <lineage>
        <taxon>Bacteria</taxon>
        <taxon>Pseudomonadati</taxon>
        <taxon>Rhodothermota</taxon>
        <taxon>Rhodothermia</taxon>
        <taxon>Rhodothermales</taxon>
        <taxon>Rubricoccaceae</taxon>
        <taxon>Rubrivirga</taxon>
    </lineage>
</organism>
<gene>
    <name evidence="1" type="ORF">RM540_04775</name>
</gene>
<dbReference type="PANTHER" id="PTHR43167">
    <property type="entry name" value="PUTATIVE (AFU_ORTHOLOGUE AFUA_6G01830)-RELATED"/>
    <property type="match status" value="1"/>
</dbReference>
<proteinExistence type="predicted"/>
<dbReference type="RefSeq" id="WP_311662397.1">
    <property type="nucleotide sequence ID" value="NZ_JAVRHT010000007.1"/>
</dbReference>
<accession>A0ABU3BPC6</accession>
<evidence type="ECO:0000313" key="1">
    <source>
        <dbReference type="EMBL" id="MDT0631056.1"/>
    </source>
</evidence>
<dbReference type="PANTHER" id="PTHR43167:SF1">
    <property type="entry name" value="PUTATIVE (AFU_ORTHOLOGUE AFUA_6G01830)-RELATED"/>
    <property type="match status" value="1"/>
</dbReference>